<dbReference type="GO" id="GO:0005886">
    <property type="term" value="C:plasma membrane"/>
    <property type="evidence" value="ECO:0007669"/>
    <property type="project" value="UniProtKB-SubCell"/>
</dbReference>
<protein>
    <submittedName>
        <fullName evidence="8">Chromate transporter</fullName>
    </submittedName>
</protein>
<evidence type="ECO:0000313" key="9">
    <source>
        <dbReference type="Proteomes" id="UP000199300"/>
    </source>
</evidence>
<feature type="transmembrane region" description="Helical" evidence="7">
    <location>
        <begin position="176"/>
        <end position="193"/>
    </location>
</feature>
<name>A0A1H8GQH6_9BACI</name>
<dbReference type="InterPro" id="IPR052518">
    <property type="entry name" value="CHR_Transporter"/>
</dbReference>
<reference evidence="8 9" key="1">
    <citation type="submission" date="2016-10" db="EMBL/GenBank/DDBJ databases">
        <authorList>
            <person name="de Groot N.N."/>
        </authorList>
    </citation>
    <scope>NUCLEOTIDE SEQUENCE [LARGE SCALE GENOMIC DNA]</scope>
    <source>
        <strain evidence="8 9">CGMCC 1.10434</strain>
    </source>
</reference>
<feature type="transmembrane region" description="Helical" evidence="7">
    <location>
        <begin position="109"/>
        <end position="131"/>
    </location>
</feature>
<feature type="transmembrane region" description="Helical" evidence="7">
    <location>
        <begin position="64"/>
        <end position="97"/>
    </location>
</feature>
<dbReference type="Proteomes" id="UP000199300">
    <property type="component" value="Unassembled WGS sequence"/>
</dbReference>
<dbReference type="InterPro" id="IPR003370">
    <property type="entry name" value="Chromate_transpt"/>
</dbReference>
<evidence type="ECO:0000256" key="3">
    <source>
        <dbReference type="ARBA" id="ARBA00022475"/>
    </source>
</evidence>
<evidence type="ECO:0000256" key="1">
    <source>
        <dbReference type="ARBA" id="ARBA00004651"/>
    </source>
</evidence>
<comment type="similarity">
    <text evidence="2">Belongs to the chromate ion transporter (CHR) (TC 2.A.51) family.</text>
</comment>
<evidence type="ECO:0000256" key="7">
    <source>
        <dbReference type="SAM" id="Phobius"/>
    </source>
</evidence>
<keyword evidence="6 7" id="KW-0472">Membrane</keyword>
<sequence>MIYFQLFYEFFQAGLFAIGGGLATLPFLYDISDRTGWFTYSQLADMIAVSESTPGPIGVNMATYTGYLIAGIPGSLVATIGLIAPSIIIIIIVAQFLTKFKASPQLQAVFYGLRPASTALIAAAGFSVMLGDLIQYERFKATGMIGQLINGRAIILALLLYVLANHVKITKKLHPIVFIAFAALIGVLFNFGGH</sequence>
<keyword evidence="4 7" id="KW-0812">Transmembrane</keyword>
<evidence type="ECO:0000256" key="2">
    <source>
        <dbReference type="ARBA" id="ARBA00005262"/>
    </source>
</evidence>
<evidence type="ECO:0000256" key="5">
    <source>
        <dbReference type="ARBA" id="ARBA00022989"/>
    </source>
</evidence>
<feature type="transmembrane region" description="Helical" evidence="7">
    <location>
        <begin position="7"/>
        <end position="29"/>
    </location>
</feature>
<dbReference type="PANTHER" id="PTHR43663:SF1">
    <property type="entry name" value="CHROMATE TRANSPORTER"/>
    <property type="match status" value="1"/>
</dbReference>
<dbReference type="PANTHER" id="PTHR43663">
    <property type="entry name" value="CHROMATE TRANSPORT PROTEIN-RELATED"/>
    <property type="match status" value="1"/>
</dbReference>
<accession>A0A1H8GQH6</accession>
<dbReference type="OrthoDB" id="9027281at2"/>
<dbReference type="GO" id="GO:0015109">
    <property type="term" value="F:chromate transmembrane transporter activity"/>
    <property type="evidence" value="ECO:0007669"/>
    <property type="project" value="InterPro"/>
</dbReference>
<gene>
    <name evidence="8" type="ORF">SAMN04488134_101141</name>
</gene>
<keyword evidence="9" id="KW-1185">Reference proteome</keyword>
<dbReference type="AlphaFoldDB" id="A0A1H8GQH6"/>
<dbReference type="Pfam" id="PF02417">
    <property type="entry name" value="Chromate_transp"/>
    <property type="match status" value="1"/>
</dbReference>
<proteinExistence type="inferred from homology"/>
<evidence type="ECO:0000313" key="8">
    <source>
        <dbReference type="EMBL" id="SEN46272.1"/>
    </source>
</evidence>
<keyword evidence="3" id="KW-1003">Cell membrane</keyword>
<evidence type="ECO:0000256" key="4">
    <source>
        <dbReference type="ARBA" id="ARBA00022692"/>
    </source>
</evidence>
<comment type="subcellular location">
    <subcellularLocation>
        <location evidence="1">Cell membrane</location>
        <topology evidence="1">Multi-pass membrane protein</topology>
    </subcellularLocation>
</comment>
<dbReference type="EMBL" id="FODJ01000001">
    <property type="protein sequence ID" value="SEN46272.1"/>
    <property type="molecule type" value="Genomic_DNA"/>
</dbReference>
<dbReference type="RefSeq" id="WP_091493618.1">
    <property type="nucleotide sequence ID" value="NZ_FODJ01000001.1"/>
</dbReference>
<keyword evidence="5 7" id="KW-1133">Transmembrane helix</keyword>
<evidence type="ECO:0000256" key="6">
    <source>
        <dbReference type="ARBA" id="ARBA00023136"/>
    </source>
</evidence>
<dbReference type="STRING" id="872970.SAMN04488134_101141"/>
<organism evidence="8 9">
    <name type="scientific">Amphibacillus marinus</name>
    <dbReference type="NCBI Taxonomy" id="872970"/>
    <lineage>
        <taxon>Bacteria</taxon>
        <taxon>Bacillati</taxon>
        <taxon>Bacillota</taxon>
        <taxon>Bacilli</taxon>
        <taxon>Bacillales</taxon>
        <taxon>Bacillaceae</taxon>
        <taxon>Amphibacillus</taxon>
    </lineage>
</organism>
<feature type="transmembrane region" description="Helical" evidence="7">
    <location>
        <begin position="143"/>
        <end position="164"/>
    </location>
</feature>